<organism evidence="1 2">
    <name type="scientific">Ditylenchus dipsaci</name>
    <dbReference type="NCBI Taxonomy" id="166011"/>
    <lineage>
        <taxon>Eukaryota</taxon>
        <taxon>Metazoa</taxon>
        <taxon>Ecdysozoa</taxon>
        <taxon>Nematoda</taxon>
        <taxon>Chromadorea</taxon>
        <taxon>Rhabditida</taxon>
        <taxon>Tylenchina</taxon>
        <taxon>Tylenchomorpha</taxon>
        <taxon>Sphaerularioidea</taxon>
        <taxon>Anguinidae</taxon>
        <taxon>Anguininae</taxon>
        <taxon>Ditylenchus</taxon>
    </lineage>
</organism>
<dbReference type="Proteomes" id="UP000887574">
    <property type="component" value="Unplaced"/>
</dbReference>
<evidence type="ECO:0000313" key="1">
    <source>
        <dbReference type="Proteomes" id="UP000887574"/>
    </source>
</evidence>
<accession>A0A915CVJ8</accession>
<proteinExistence type="predicted"/>
<protein>
    <submittedName>
        <fullName evidence="2">Uncharacterized protein</fullName>
    </submittedName>
</protein>
<sequence>MGVCSASKQLIQVSQLNELSGSRERVMQAIRGHFASTNALLYELAERAIEDDELMPSDKIIAWYEDGVELLIVKIKPFLSKLNAYELVRSDGINPITYDCPMVRRLLKEYATMESKTR</sequence>
<reference evidence="2" key="1">
    <citation type="submission" date="2022-11" db="UniProtKB">
        <authorList>
            <consortium name="WormBaseParasite"/>
        </authorList>
    </citation>
    <scope>IDENTIFICATION</scope>
</reference>
<dbReference type="WBParaSite" id="jg13109.2">
    <property type="protein sequence ID" value="jg13109.2"/>
    <property type="gene ID" value="jg13109"/>
</dbReference>
<name>A0A915CVJ8_9BILA</name>
<evidence type="ECO:0000313" key="2">
    <source>
        <dbReference type="WBParaSite" id="jg13109.2"/>
    </source>
</evidence>
<dbReference type="AlphaFoldDB" id="A0A915CVJ8"/>
<keyword evidence="1" id="KW-1185">Reference proteome</keyword>